<sequence>MPEPVDDMAERDAAGVRLLHEAFVRWRDMPPVRVTLTRRDAWTVFLALQSAVTHPGFAGSSWAPALVDVGRQLQDAAADDPEVYAAGERGWTVHETGAPSGDPEADAADVRLMLDAYTRWQSMPPVSVSAERREVWAVLMGLQVAVTHPSFSPGSLMGRIVESVGRQLQEGLCDDAELYAIAAAGWDRAADVDQEGKP</sequence>
<evidence type="ECO:0000313" key="2">
    <source>
        <dbReference type="Proteomes" id="UP001598251"/>
    </source>
</evidence>
<comment type="caution">
    <text evidence="1">The sequence shown here is derived from an EMBL/GenBank/DDBJ whole genome shotgun (WGS) entry which is preliminary data.</text>
</comment>
<gene>
    <name evidence="1" type="ORF">ACFWSS_32850</name>
</gene>
<protein>
    <submittedName>
        <fullName evidence="1">Uncharacterized protein</fullName>
    </submittedName>
</protein>
<evidence type="ECO:0000313" key="1">
    <source>
        <dbReference type="EMBL" id="MFD4217666.1"/>
    </source>
</evidence>
<dbReference type="Proteomes" id="UP001598251">
    <property type="component" value="Unassembled WGS sequence"/>
</dbReference>
<dbReference type="RefSeq" id="WP_382917932.1">
    <property type="nucleotide sequence ID" value="NZ_JBHXOF010000035.1"/>
</dbReference>
<proteinExistence type="predicted"/>
<keyword evidence="2" id="KW-1185">Reference proteome</keyword>
<name>A0ABW6EQW3_9ACTN</name>
<accession>A0ABW6EQW3</accession>
<dbReference type="EMBL" id="JBHXOF010000035">
    <property type="protein sequence ID" value="MFD4217666.1"/>
    <property type="molecule type" value="Genomic_DNA"/>
</dbReference>
<reference evidence="1 2" key="1">
    <citation type="submission" date="2024-09" db="EMBL/GenBank/DDBJ databases">
        <title>The Natural Products Discovery Center: Release of the First 8490 Sequenced Strains for Exploring Actinobacteria Biosynthetic Diversity.</title>
        <authorList>
            <person name="Kalkreuter E."/>
            <person name="Kautsar S.A."/>
            <person name="Yang D."/>
            <person name="Bader C.D."/>
            <person name="Teijaro C.N."/>
            <person name="Fluegel L."/>
            <person name="Davis C.M."/>
            <person name="Simpson J.R."/>
            <person name="Lauterbach L."/>
            <person name="Steele A.D."/>
            <person name="Gui C."/>
            <person name="Meng S."/>
            <person name="Li G."/>
            <person name="Viehrig K."/>
            <person name="Ye F."/>
            <person name="Su P."/>
            <person name="Kiefer A.F."/>
            <person name="Nichols A."/>
            <person name="Cepeda A.J."/>
            <person name="Yan W."/>
            <person name="Fan B."/>
            <person name="Jiang Y."/>
            <person name="Adhikari A."/>
            <person name="Zheng C.-J."/>
            <person name="Schuster L."/>
            <person name="Cowan T.M."/>
            <person name="Smanski M.J."/>
            <person name="Chevrette M.G."/>
            <person name="De Carvalho L.P.S."/>
            <person name="Shen B."/>
        </authorList>
    </citation>
    <scope>NUCLEOTIDE SEQUENCE [LARGE SCALE GENOMIC DNA]</scope>
    <source>
        <strain evidence="1 2">NPDC058546</strain>
    </source>
</reference>
<organism evidence="1 2">
    <name type="scientific">Streptomyces sindenensis</name>
    <dbReference type="NCBI Taxonomy" id="67363"/>
    <lineage>
        <taxon>Bacteria</taxon>
        <taxon>Bacillati</taxon>
        <taxon>Actinomycetota</taxon>
        <taxon>Actinomycetes</taxon>
        <taxon>Kitasatosporales</taxon>
        <taxon>Streptomycetaceae</taxon>
        <taxon>Streptomyces</taxon>
    </lineage>
</organism>